<dbReference type="KEGG" id="fil:BN1229_v1_3187"/>
<keyword evidence="2" id="KW-1185">Reference proteome</keyword>
<dbReference type="Proteomes" id="UP000033187">
    <property type="component" value="Chromosome 1"/>
</dbReference>
<evidence type="ECO:0000313" key="1">
    <source>
        <dbReference type="EMBL" id="CPR20719.1"/>
    </source>
</evidence>
<evidence type="ECO:0000313" key="2">
    <source>
        <dbReference type="Proteomes" id="UP000033187"/>
    </source>
</evidence>
<dbReference type="AlphaFoldDB" id="A0A0D6JH52"/>
<name>A0A0D6JH52_9HYPH</name>
<proteinExistence type="predicted"/>
<protein>
    <submittedName>
        <fullName evidence="1">Uncharacterized protein</fullName>
    </submittedName>
</protein>
<gene>
    <name evidence="1" type="ORF">YBN1229_v1_2736</name>
</gene>
<reference evidence="2" key="1">
    <citation type="submission" date="2015-02" db="EMBL/GenBank/DDBJ databases">
        <authorList>
            <person name="Chooi Y.-H."/>
        </authorList>
    </citation>
    <scope>NUCLEOTIDE SEQUENCE [LARGE SCALE GENOMIC DNA]</scope>
    <source>
        <strain evidence="2">strain Y</strain>
    </source>
</reference>
<accession>A0A0D6JH52</accession>
<organism evidence="1 2">
    <name type="scientific">Candidatus Filomicrobium marinum</name>
    <dbReference type="NCBI Taxonomy" id="1608628"/>
    <lineage>
        <taxon>Bacteria</taxon>
        <taxon>Pseudomonadati</taxon>
        <taxon>Pseudomonadota</taxon>
        <taxon>Alphaproteobacteria</taxon>
        <taxon>Hyphomicrobiales</taxon>
        <taxon>Hyphomicrobiaceae</taxon>
        <taxon>Filomicrobium</taxon>
    </lineage>
</organism>
<sequence>MCFIGLKPAFKVLVPGLSLARKSRSGEAFEQDIYQAGCNRRVAQLYGCLRPPETWPSG</sequence>
<dbReference type="EMBL" id="LN829119">
    <property type="protein sequence ID" value="CPR20719.1"/>
    <property type="molecule type" value="Genomic_DNA"/>
</dbReference>
<dbReference type="KEGG" id="fiy:BN1229_v1_2736"/>